<dbReference type="EMBL" id="JAUCGR010000001">
    <property type="protein sequence ID" value="MDM7830395.1"/>
    <property type="molecule type" value="Genomic_DNA"/>
</dbReference>
<gene>
    <name evidence="3" type="ORF">QRT05_03545</name>
</gene>
<name>A0ABT7S446_9CELL</name>
<evidence type="ECO:0000259" key="2">
    <source>
        <dbReference type="Pfam" id="PF12713"/>
    </source>
</evidence>
<dbReference type="InterPro" id="IPR024266">
    <property type="entry name" value="DUF3806"/>
</dbReference>
<accession>A0ABT7S446</accession>
<feature type="region of interest" description="Disordered" evidence="1">
    <location>
        <begin position="139"/>
        <end position="193"/>
    </location>
</feature>
<proteinExistence type="predicted"/>
<protein>
    <submittedName>
        <fullName evidence="3">DUF3806 domain-containing protein</fullName>
    </submittedName>
</protein>
<dbReference type="Proteomes" id="UP001321453">
    <property type="component" value="Unassembled WGS sequence"/>
</dbReference>
<feature type="domain" description="DUF3806" evidence="2">
    <location>
        <begin position="62"/>
        <end position="127"/>
    </location>
</feature>
<evidence type="ECO:0000256" key="1">
    <source>
        <dbReference type="SAM" id="MobiDB-lite"/>
    </source>
</evidence>
<organism evidence="3 4">
    <name type="scientific">Cellulomonas edaphi</name>
    <dbReference type="NCBI Taxonomy" id="3053468"/>
    <lineage>
        <taxon>Bacteria</taxon>
        <taxon>Bacillati</taxon>
        <taxon>Actinomycetota</taxon>
        <taxon>Actinomycetes</taxon>
        <taxon>Micrococcales</taxon>
        <taxon>Cellulomonadaceae</taxon>
        <taxon>Cellulomonas</taxon>
    </lineage>
</organism>
<comment type="caution">
    <text evidence="3">The sequence shown here is derived from an EMBL/GenBank/DDBJ whole genome shotgun (WGS) entry which is preliminary data.</text>
</comment>
<dbReference type="RefSeq" id="WP_289445321.1">
    <property type="nucleotide sequence ID" value="NZ_JAUCGR010000001.1"/>
</dbReference>
<keyword evidence="4" id="KW-1185">Reference proteome</keyword>
<evidence type="ECO:0000313" key="3">
    <source>
        <dbReference type="EMBL" id="MDM7830395.1"/>
    </source>
</evidence>
<evidence type="ECO:0000313" key="4">
    <source>
        <dbReference type="Proteomes" id="UP001321453"/>
    </source>
</evidence>
<reference evidence="3 4" key="1">
    <citation type="submission" date="2023-06" db="EMBL/GenBank/DDBJ databases">
        <title>Cellulomonas sp. MW9 Whole genome sequence.</title>
        <authorList>
            <person name="Park S."/>
        </authorList>
    </citation>
    <scope>NUCLEOTIDE SEQUENCE [LARGE SCALE GENOMIC DNA]</scope>
    <source>
        <strain evidence="3 4">MW9</strain>
    </source>
</reference>
<dbReference type="Pfam" id="PF12713">
    <property type="entry name" value="DUF3806"/>
    <property type="match status" value="1"/>
</dbReference>
<sequence length="314" mass="31904">MVPAPVVVGMRPLTPAEHAHLDRLREFLAASRTDVSDARALGALLDTQRARWEAAGSSELPEAVLAAFGVGIGDLVLASADDAHWVLRTASDRPAPALLAEGGAAVVPLDDVRDRWISGARDWVPAYVAAAARHLSPVADSPAADTPAPVPTPLAGAAPPAVPTPLPSRKPAQPDLPSRRSSRVPRPRIPADLPVPPSVRVQMIALRALDQGLELACASPDPAGLAFVVHGSEGALVPVASQAAARLAAAGGGAEVAAVVWVSSLDDEGHVGAGTPAVLVEAGERGVATLVVAHRFAAAPVDDLVIVGQGAPLL</sequence>